<evidence type="ECO:0000313" key="2">
    <source>
        <dbReference type="Proteomes" id="UP000572540"/>
    </source>
</evidence>
<evidence type="ECO:0000313" key="1">
    <source>
        <dbReference type="EMBL" id="NYH14842.1"/>
    </source>
</evidence>
<protein>
    <submittedName>
        <fullName evidence="1">Uncharacterized protein YbbK (DUF523 family)</fullName>
    </submittedName>
</protein>
<dbReference type="EMBL" id="JACCAU010000001">
    <property type="protein sequence ID" value="NYH14842.1"/>
    <property type="molecule type" value="Genomic_DNA"/>
</dbReference>
<comment type="caution">
    <text evidence="1">The sequence shown here is derived from an EMBL/GenBank/DDBJ whole genome shotgun (WGS) entry which is preliminary data.</text>
</comment>
<proteinExistence type="predicted"/>
<name>A0A7Z0AZZ5_9BURK</name>
<gene>
    <name evidence="1" type="ORF">GGD41_002070</name>
</gene>
<dbReference type="AlphaFoldDB" id="A0A7Z0AZZ5"/>
<reference evidence="1 2" key="1">
    <citation type="submission" date="2020-07" db="EMBL/GenBank/DDBJ databases">
        <title>Exploring microbial biodiversity for novel pathways involved in the catabolism of aromatic compounds derived from lignin.</title>
        <authorList>
            <person name="Elkins J."/>
        </authorList>
    </citation>
    <scope>NUCLEOTIDE SEQUENCE [LARGE SCALE GENOMIC DNA]</scope>
    <source>
        <strain evidence="1 2">H2C3B</strain>
    </source>
</reference>
<accession>A0A7Z0AZZ5</accession>
<dbReference type="Proteomes" id="UP000572540">
    <property type="component" value="Unassembled WGS sequence"/>
</dbReference>
<organism evidence="1 2">
    <name type="scientific">Paraburkholderia bryophila</name>
    <dbReference type="NCBI Taxonomy" id="420952"/>
    <lineage>
        <taxon>Bacteria</taxon>
        <taxon>Pseudomonadati</taxon>
        <taxon>Pseudomonadota</taxon>
        <taxon>Betaproteobacteria</taxon>
        <taxon>Burkholderiales</taxon>
        <taxon>Burkholderiaceae</taxon>
        <taxon>Paraburkholderia</taxon>
    </lineage>
</organism>
<dbReference type="InterPro" id="IPR007553">
    <property type="entry name" value="2-thiour_desulf"/>
</dbReference>
<dbReference type="PANTHER" id="PTHR30087:SF1">
    <property type="entry name" value="HYPOTHETICAL CYTOSOLIC PROTEIN"/>
    <property type="match status" value="1"/>
</dbReference>
<dbReference type="PANTHER" id="PTHR30087">
    <property type="entry name" value="INNER MEMBRANE PROTEIN"/>
    <property type="match status" value="1"/>
</dbReference>
<sequence length="169" mass="18128">MLKILVSACLVGHPVRYNGQAKLTRDAWLSRWRDEGRLVTVCPEVAAGFPTPRPPAEIQLRRTGVDVLASNATIEDNTGANVTALFIAGARHALDRAKAENCRYALLADGSPSCGSTFIYDGAFSGETHPAVGVTVALLREHGIRVFSESQIDELAAEIAEGDREQGLL</sequence>
<dbReference type="Pfam" id="PF04463">
    <property type="entry name" value="2-thiour_desulf"/>
    <property type="match status" value="1"/>
</dbReference>
<dbReference type="RefSeq" id="WP_179710358.1">
    <property type="nucleotide sequence ID" value="NZ_JACCAU010000001.1"/>
</dbReference>